<evidence type="ECO:0000313" key="2">
    <source>
        <dbReference type="Proteomes" id="UP001549749"/>
    </source>
</evidence>
<dbReference type="EMBL" id="JBEXAC010000002">
    <property type="protein sequence ID" value="MET6999847.1"/>
    <property type="molecule type" value="Genomic_DNA"/>
</dbReference>
<sequence>MNTAQQFWNWFSENQERFSGIHGKSMDEVNALFDEVMPVLHAYNEGLSLEIGARQPPYEIIITAQGIKQYFAAAEQLVAQAPAIPNWQITALKPAVGDHFDFRMGEITVNCENLRFIPLQDEDDEDAVAIRIIHRDYPANDGALKNALTTGIYNVMDCLLGEKNATLDISSLEIAAAQEEGEEVLPFKELPHYINWKKKERKIADVRHPEDSMTLYQGTADGVKIFLTANTGLNYYNFKTAYPMLFRVVADFSQLYDEEGDNQSILEPVYEIEDRIIEALKVADKGFYLLSETKGEQRTTCFYTNDEAFVLSLLEKEQANNDRIQLTGEIVFDPYWVEVGDFIR</sequence>
<gene>
    <name evidence="1" type="ORF">ABR189_20825</name>
</gene>
<keyword evidence="2" id="KW-1185">Reference proteome</keyword>
<dbReference type="Proteomes" id="UP001549749">
    <property type="component" value="Unassembled WGS sequence"/>
</dbReference>
<accession>A0ABV2TB39</accession>
<evidence type="ECO:0008006" key="3">
    <source>
        <dbReference type="Google" id="ProtNLM"/>
    </source>
</evidence>
<protein>
    <recommendedName>
        <fullName evidence="3">DUF695 domain-containing protein</fullName>
    </recommendedName>
</protein>
<comment type="caution">
    <text evidence="1">The sequence shown here is derived from an EMBL/GenBank/DDBJ whole genome shotgun (WGS) entry which is preliminary data.</text>
</comment>
<organism evidence="1 2">
    <name type="scientific">Chitinophaga defluvii</name>
    <dbReference type="NCBI Taxonomy" id="3163343"/>
    <lineage>
        <taxon>Bacteria</taxon>
        <taxon>Pseudomonadati</taxon>
        <taxon>Bacteroidota</taxon>
        <taxon>Chitinophagia</taxon>
        <taxon>Chitinophagales</taxon>
        <taxon>Chitinophagaceae</taxon>
        <taxon>Chitinophaga</taxon>
    </lineage>
</organism>
<proteinExistence type="predicted"/>
<evidence type="ECO:0000313" key="1">
    <source>
        <dbReference type="EMBL" id="MET6999847.1"/>
    </source>
</evidence>
<reference evidence="1 2" key="1">
    <citation type="submission" date="2024-06" db="EMBL/GenBank/DDBJ databases">
        <title>Chitinophaga defluvii sp. nov., isolated from municipal sewage.</title>
        <authorList>
            <person name="Zhang L."/>
        </authorList>
    </citation>
    <scope>NUCLEOTIDE SEQUENCE [LARGE SCALE GENOMIC DNA]</scope>
    <source>
        <strain evidence="1 2">H8</strain>
    </source>
</reference>
<dbReference type="RefSeq" id="WP_354662408.1">
    <property type="nucleotide sequence ID" value="NZ_JBEXAC010000002.1"/>
</dbReference>
<name>A0ABV2TB39_9BACT</name>